<dbReference type="EMBL" id="LN831776">
    <property type="protein sequence ID" value="CQR53211.1"/>
    <property type="molecule type" value="Genomic_DNA"/>
</dbReference>
<evidence type="ECO:0000256" key="3">
    <source>
        <dbReference type="ARBA" id="ARBA00022598"/>
    </source>
</evidence>
<dbReference type="AlphaFoldDB" id="A0A0E4H858"/>
<dbReference type="HOGENOM" id="CLU_008325_4_0_9"/>
<organism evidence="6 7">
    <name type="scientific">Paenibacillus riograndensis SBR5</name>
    <dbReference type="NCBI Taxonomy" id="1073571"/>
    <lineage>
        <taxon>Bacteria</taxon>
        <taxon>Bacillati</taxon>
        <taxon>Bacillota</taxon>
        <taxon>Bacilli</taxon>
        <taxon>Bacillales</taxon>
        <taxon>Paenibacillaceae</taxon>
        <taxon>Paenibacillus</taxon>
        <taxon>Paenibacillus sonchi group</taxon>
    </lineage>
</organism>
<dbReference type="InterPro" id="IPR012340">
    <property type="entry name" value="NA-bd_OB-fold"/>
</dbReference>
<dbReference type="RefSeq" id="WP_020429439.1">
    <property type="nucleotide sequence ID" value="NZ_AGBD01000849.1"/>
</dbReference>
<dbReference type="Gene3D" id="3.30.1490.70">
    <property type="match status" value="1"/>
</dbReference>
<dbReference type="Proteomes" id="UP000033163">
    <property type="component" value="Chromosome I"/>
</dbReference>
<evidence type="ECO:0000259" key="5">
    <source>
        <dbReference type="PROSITE" id="PS50160"/>
    </source>
</evidence>
<evidence type="ECO:0000256" key="2">
    <source>
        <dbReference type="ARBA" id="ARBA00012727"/>
    </source>
</evidence>
<sequence>MKLQPVVPFEPVLASQLPEGGQWIAQIKWDGVRMLSYCDGSEAELINRRGNRRTLQYPEIADPRAYCRAGSVILDGEVIALSGGKPSFHEVMRRDSLKNAAAIKAVSPQVPVLYMVFDILYCNGTWLLDQPLSRRQQMLGEMLLPHPHVQAVPSYADPAELYAAAVRQGLEGIVCKDSGSTYALGGKDKRWLKRKIIFDVTAVAGGVTFRDGTVNAVLLGLYDNEGKLHYIGHAGAGRMTVQDWRDLTEQAHTLASETMPFAELPERSKGAFWIKPQLVFKVHYLEWNASGTLRHPSIQARVELAPQHCLLSQRDASVVN</sequence>
<protein>
    <recommendedName>
        <fullName evidence="2">DNA ligase (ATP)</fullName>
        <ecNumber evidence="2">6.5.1.1</ecNumber>
    </recommendedName>
</protein>
<dbReference type="InterPro" id="IPR016059">
    <property type="entry name" value="DNA_ligase_ATP-dep_CS"/>
</dbReference>
<dbReference type="PANTHER" id="PTHR45674:SF4">
    <property type="entry name" value="DNA LIGASE 1"/>
    <property type="match status" value="1"/>
</dbReference>
<evidence type="ECO:0000256" key="1">
    <source>
        <dbReference type="ARBA" id="ARBA00007572"/>
    </source>
</evidence>
<comment type="catalytic activity">
    <reaction evidence="4">
        <text>ATP + (deoxyribonucleotide)n-3'-hydroxyl + 5'-phospho-(deoxyribonucleotide)m = (deoxyribonucleotide)n+m + AMP + diphosphate.</text>
        <dbReference type="EC" id="6.5.1.1"/>
    </reaction>
</comment>
<dbReference type="SUPFAM" id="SSF56091">
    <property type="entry name" value="DNA ligase/mRNA capping enzyme, catalytic domain"/>
    <property type="match status" value="1"/>
</dbReference>
<evidence type="ECO:0000313" key="7">
    <source>
        <dbReference type="Proteomes" id="UP000033163"/>
    </source>
</evidence>
<dbReference type="PROSITE" id="PS00697">
    <property type="entry name" value="DNA_LIGASE_A1"/>
    <property type="match status" value="1"/>
</dbReference>
<dbReference type="STRING" id="483937.AMQ84_03810"/>
<dbReference type="Gene3D" id="3.30.470.30">
    <property type="entry name" value="DNA ligase/mRNA capping enzyme"/>
    <property type="match status" value="1"/>
</dbReference>
<accession>A0A0E4H858</accession>
<reference evidence="7" key="1">
    <citation type="submission" date="2015-03" db="EMBL/GenBank/DDBJ databases">
        <authorList>
            <person name="Wibberg D."/>
        </authorList>
    </citation>
    <scope>NUCLEOTIDE SEQUENCE [LARGE SCALE GENOMIC DNA]</scope>
</reference>
<dbReference type="GO" id="GO:0006281">
    <property type="term" value="P:DNA repair"/>
    <property type="evidence" value="ECO:0007669"/>
    <property type="project" value="InterPro"/>
</dbReference>
<dbReference type="InterPro" id="IPR050191">
    <property type="entry name" value="ATP-dep_DNA_ligase"/>
</dbReference>
<dbReference type="EC" id="6.5.1.1" evidence="2"/>
<dbReference type="GO" id="GO:0003910">
    <property type="term" value="F:DNA ligase (ATP) activity"/>
    <property type="evidence" value="ECO:0007669"/>
    <property type="project" value="UniProtKB-EC"/>
</dbReference>
<dbReference type="InterPro" id="IPR012309">
    <property type="entry name" value="DNA_ligase_ATP-dep_C"/>
</dbReference>
<feature type="domain" description="ATP-dependent DNA ligase family profile" evidence="5">
    <location>
        <begin position="105"/>
        <end position="227"/>
    </location>
</feature>
<dbReference type="Pfam" id="PF04679">
    <property type="entry name" value="DNA_ligase_A_C"/>
    <property type="match status" value="1"/>
</dbReference>
<evidence type="ECO:0000256" key="4">
    <source>
        <dbReference type="ARBA" id="ARBA00034003"/>
    </source>
</evidence>
<keyword evidence="3 6" id="KW-0436">Ligase</keyword>
<evidence type="ECO:0000313" key="6">
    <source>
        <dbReference type="EMBL" id="CQR53211.1"/>
    </source>
</evidence>
<dbReference type="InterPro" id="IPR012310">
    <property type="entry name" value="DNA_ligase_ATP-dep_cent"/>
</dbReference>
<proteinExistence type="inferred from homology"/>
<dbReference type="PANTHER" id="PTHR45674">
    <property type="entry name" value="DNA LIGASE 1/3 FAMILY MEMBER"/>
    <property type="match status" value="1"/>
</dbReference>
<dbReference type="PATRIC" id="fig|1073571.4.peg.1283"/>
<dbReference type="CDD" id="cd07906">
    <property type="entry name" value="Adenylation_DNA_ligase_LigD_LigC"/>
    <property type="match status" value="1"/>
</dbReference>
<dbReference type="PROSITE" id="PS50160">
    <property type="entry name" value="DNA_LIGASE_A3"/>
    <property type="match status" value="1"/>
</dbReference>
<dbReference type="KEGG" id="pri:PRIO_1237"/>
<dbReference type="GO" id="GO:0006310">
    <property type="term" value="P:DNA recombination"/>
    <property type="evidence" value="ECO:0007669"/>
    <property type="project" value="InterPro"/>
</dbReference>
<dbReference type="Gene3D" id="2.40.50.140">
    <property type="entry name" value="Nucleic acid-binding proteins"/>
    <property type="match status" value="1"/>
</dbReference>
<dbReference type="Pfam" id="PF01068">
    <property type="entry name" value="DNA_ligase_A_M"/>
    <property type="match status" value="1"/>
</dbReference>
<name>A0A0E4H858_9BACL</name>
<dbReference type="SUPFAM" id="SSF50249">
    <property type="entry name" value="Nucleic acid-binding proteins"/>
    <property type="match status" value="1"/>
</dbReference>
<dbReference type="GO" id="GO:0005524">
    <property type="term" value="F:ATP binding"/>
    <property type="evidence" value="ECO:0007669"/>
    <property type="project" value="InterPro"/>
</dbReference>
<comment type="similarity">
    <text evidence="1">Belongs to the ATP-dependent DNA ligase family.</text>
</comment>
<dbReference type="CDD" id="cd07971">
    <property type="entry name" value="OBF_DNA_ligase_LigD"/>
    <property type="match status" value="1"/>
</dbReference>
<gene>
    <name evidence="6" type="ORF">PRIO_1237</name>
</gene>